<dbReference type="Gramene" id="evm.model.06.1744">
    <property type="protein sequence ID" value="cds.evm.model.06.1744"/>
    <property type="gene ID" value="evm.TU.06.1744"/>
</dbReference>
<dbReference type="AlphaFoldDB" id="A0A803PVU9"/>
<evidence type="ECO:0000313" key="3">
    <source>
        <dbReference type="Proteomes" id="UP000596661"/>
    </source>
</evidence>
<evidence type="ECO:0000256" key="1">
    <source>
        <dbReference type="SAM" id="MobiDB-lite"/>
    </source>
</evidence>
<feature type="compositionally biased region" description="Polar residues" evidence="1">
    <location>
        <begin position="108"/>
        <end position="118"/>
    </location>
</feature>
<feature type="region of interest" description="Disordered" evidence="1">
    <location>
        <begin position="97"/>
        <end position="124"/>
    </location>
</feature>
<dbReference type="EMBL" id="UZAU01000618">
    <property type="status" value="NOT_ANNOTATED_CDS"/>
    <property type="molecule type" value="Genomic_DNA"/>
</dbReference>
<dbReference type="Proteomes" id="UP000596661">
    <property type="component" value="Chromosome 6"/>
</dbReference>
<proteinExistence type="predicted"/>
<name>A0A803PVU9_CANSA</name>
<organism evidence="2 3">
    <name type="scientific">Cannabis sativa</name>
    <name type="common">Hemp</name>
    <name type="synonym">Marijuana</name>
    <dbReference type="NCBI Taxonomy" id="3483"/>
    <lineage>
        <taxon>Eukaryota</taxon>
        <taxon>Viridiplantae</taxon>
        <taxon>Streptophyta</taxon>
        <taxon>Embryophyta</taxon>
        <taxon>Tracheophyta</taxon>
        <taxon>Spermatophyta</taxon>
        <taxon>Magnoliopsida</taxon>
        <taxon>eudicotyledons</taxon>
        <taxon>Gunneridae</taxon>
        <taxon>Pentapetalae</taxon>
        <taxon>rosids</taxon>
        <taxon>fabids</taxon>
        <taxon>Rosales</taxon>
        <taxon>Cannabaceae</taxon>
        <taxon>Cannabis</taxon>
    </lineage>
</organism>
<reference evidence="2" key="1">
    <citation type="submission" date="2018-11" db="EMBL/GenBank/DDBJ databases">
        <authorList>
            <person name="Grassa J C."/>
        </authorList>
    </citation>
    <scope>NUCLEOTIDE SEQUENCE [LARGE SCALE GENOMIC DNA]</scope>
</reference>
<evidence type="ECO:0000313" key="2">
    <source>
        <dbReference type="EnsemblPlants" id="cds.evm.model.06.1744"/>
    </source>
</evidence>
<keyword evidence="3" id="KW-1185">Reference proteome</keyword>
<reference evidence="2" key="2">
    <citation type="submission" date="2021-03" db="UniProtKB">
        <authorList>
            <consortium name="EnsemblPlants"/>
        </authorList>
    </citation>
    <scope>IDENTIFICATION</scope>
</reference>
<protein>
    <submittedName>
        <fullName evidence="2">Uncharacterized protein</fullName>
    </submittedName>
</protein>
<accession>A0A803PVU9</accession>
<sequence>MLDSRGGAFADELEKSDNFIPTSISKEENPATWARQGFLSIDEIYRIVQELAEPVKVEICNSESTVSAQDYLVHSRQAPDIEVEEMGEDLDVPDCEFEEEGDAEGSETNSVDKTQLTNHFHARI</sequence>
<dbReference type="EnsemblPlants" id="evm.model.06.1744">
    <property type="protein sequence ID" value="cds.evm.model.06.1744"/>
    <property type="gene ID" value="evm.TU.06.1744"/>
</dbReference>